<dbReference type="PATRIC" id="fig|1265818.5.peg.512"/>
<evidence type="ECO:0000313" key="3">
    <source>
        <dbReference type="EMBL" id="EUJ21562.1"/>
    </source>
</evidence>
<dbReference type="GO" id="GO:0003676">
    <property type="term" value="F:nucleic acid binding"/>
    <property type="evidence" value="ECO:0007669"/>
    <property type="project" value="InterPro"/>
</dbReference>
<dbReference type="NCBIfam" id="TIGR01865">
    <property type="entry name" value="cas_Csn1"/>
    <property type="match status" value="1"/>
</dbReference>
<evidence type="ECO:0000259" key="2">
    <source>
        <dbReference type="Pfam" id="PF16593"/>
    </source>
</evidence>
<feature type="domain" description="CRISPR-associated endonuclease Cas9 bridge helix" evidence="2">
    <location>
        <begin position="62"/>
        <end position="93"/>
    </location>
</feature>
<dbReference type="InterPro" id="IPR032239">
    <property type="entry name" value="Cas9-BH"/>
</dbReference>
<dbReference type="Proteomes" id="UP000019246">
    <property type="component" value="Unassembled WGS sequence"/>
</dbReference>
<dbReference type="AlphaFoldDB" id="W7B6K5"/>
<organism evidence="3 4">
    <name type="scientific">Listeria aquatica FSL S10-1188</name>
    <dbReference type="NCBI Taxonomy" id="1265818"/>
    <lineage>
        <taxon>Bacteria</taxon>
        <taxon>Bacillati</taxon>
        <taxon>Bacillota</taxon>
        <taxon>Bacilli</taxon>
        <taxon>Bacillales</taxon>
        <taxon>Listeriaceae</taxon>
        <taxon>Listeria</taxon>
    </lineage>
</organism>
<evidence type="ECO:0008006" key="5">
    <source>
        <dbReference type="Google" id="ProtNLM"/>
    </source>
</evidence>
<dbReference type="EMBL" id="AOCG01000002">
    <property type="protein sequence ID" value="EUJ21562.1"/>
    <property type="molecule type" value="Genomic_DNA"/>
</dbReference>
<dbReference type="Pfam" id="PF16592">
    <property type="entry name" value="Cas9_REC"/>
    <property type="match status" value="1"/>
</dbReference>
<proteinExistence type="predicted"/>
<accession>W7B6K5</accession>
<dbReference type="InterPro" id="IPR032240">
    <property type="entry name" value="Cas9_REC"/>
</dbReference>
<gene>
    <name evidence="3" type="ORF">MAQA_02522</name>
</gene>
<feature type="domain" description="CRISPR-associated endonuclease Cas9 REC lobe" evidence="1">
    <location>
        <begin position="180"/>
        <end position="379"/>
    </location>
</feature>
<name>W7B6K5_9LIST</name>
<evidence type="ECO:0000313" key="4">
    <source>
        <dbReference type="Proteomes" id="UP000019246"/>
    </source>
</evidence>
<evidence type="ECO:0000259" key="1">
    <source>
        <dbReference type="Pfam" id="PF16592"/>
    </source>
</evidence>
<dbReference type="Pfam" id="PF16593">
    <property type="entry name" value="Cas9-BH"/>
    <property type="match status" value="1"/>
</dbReference>
<keyword evidence="4" id="KW-1185">Reference proteome</keyword>
<protein>
    <recommendedName>
        <fullName evidence="5">Type II CRISPR RNA-guided endonuclease Cas9</fullName>
    </recommendedName>
</protein>
<comment type="caution">
    <text evidence="3">The sequence shown here is derived from an EMBL/GenBank/DDBJ whole genome shotgun (WGS) entry which is preliminary data.</text>
</comment>
<dbReference type="STRING" id="1265818.MAQA_02522"/>
<dbReference type="GO" id="GO:0004519">
    <property type="term" value="F:endonuclease activity"/>
    <property type="evidence" value="ECO:0007669"/>
    <property type="project" value="InterPro"/>
</dbReference>
<dbReference type="InterPro" id="IPR028629">
    <property type="entry name" value="Cas9"/>
</dbReference>
<sequence>MKDYSISMDIGTNSVGWAVLTEDYNLIRRRMKVSGMASKASVKKNFWGVRLFDAGQVAMDTRLKRTTRRRLRRRKNRLNYLQEIFGPEMNKVDENFFARLDESYLVVDDKKNERHPIFGTIEEELSYHHDFPTIYHLRRSLADSVDKADLRLIYLALAHIVKFRGHFLIEGDLNLENTSIKKAFHDFMKCYYDDLSDSSDEMSDDAQVEAILKDKLSRSRKADELLKLFPGEKSNGLLNQFFKLMVGNQGNFKSIFKLDEDAKIQFSKETYDEDLEELLGRIGDDYVELFAAAKNVYDAMELANILTVNDRATRAKLSSAMVKRFDEHKADLATLKKFVKTHLPDEYETFFVDAKQDGYAGYIDGGTTQAEFYTFFKEKTKWTCGSSVVS</sequence>
<dbReference type="Gene3D" id="3.30.420.10">
    <property type="entry name" value="Ribonuclease H-like superfamily/Ribonuclease H"/>
    <property type="match status" value="1"/>
</dbReference>
<reference evidence="3 4" key="1">
    <citation type="journal article" date="2014" name="Int. J. Syst. Evol. Microbiol.">
        <title>Listeria floridensis sp. nov., Listeria aquatica sp. nov., Listeria cornellensis sp. nov., Listeria riparia sp. nov. and Listeria grandensis sp. nov., from agricultural and natural environments.</title>
        <authorList>
            <person name="den Bakker H.C."/>
            <person name="Warchocki S."/>
            <person name="Wright E.M."/>
            <person name="Allred A.F."/>
            <person name="Ahlstrom C."/>
            <person name="Manuel C.S."/>
            <person name="Stasiewicz M.J."/>
            <person name="Burrell A."/>
            <person name="Roof S."/>
            <person name="Strawn L."/>
            <person name="Fortes E.D."/>
            <person name="Nightingale K.K."/>
            <person name="Kephart D."/>
            <person name="Wiedmann M."/>
        </authorList>
    </citation>
    <scope>NUCLEOTIDE SEQUENCE [LARGE SCALE GENOMIC DNA]</scope>
    <source>
        <strain evidence="3 4">FSL S10-1188</strain>
    </source>
</reference>
<dbReference type="InterPro" id="IPR036397">
    <property type="entry name" value="RNaseH_sf"/>
</dbReference>